<dbReference type="AlphaFoldDB" id="A0A1U7Q187"/>
<evidence type="ECO:0000313" key="2">
    <source>
        <dbReference type="Proteomes" id="UP000187261"/>
    </source>
</evidence>
<dbReference type="InterPro" id="IPR009898">
    <property type="entry name" value="DUF1440"/>
</dbReference>
<name>A0A1U7Q187_9FLAO</name>
<protein>
    <submittedName>
        <fullName evidence="1">Uncharacterized membrane protein YagU, involved in acid resistance, DUF1440 family</fullName>
    </submittedName>
</protein>
<evidence type="ECO:0000313" key="1">
    <source>
        <dbReference type="EMBL" id="SIT98604.1"/>
    </source>
</evidence>
<sequence length="173" mass="18952">MNTLAKDLIKGVAVGLFASWIKSLAEPPLQKIGEKKFPPTPQELEIKGADVTHHPQNMPPAVLAKDIYHESTGKELSDKDAIAAMKWIHYGLGTVVGITYVALVNHNKQFKLEEGATAGAVVWALTHGSTVPALGLQGKVSEMPKSWWVWEFGSHVVFGIAMEQSRKIINKIF</sequence>
<organism evidence="1 2">
    <name type="scientific">Epilithonimonas bovis DSM 19482</name>
    <dbReference type="NCBI Taxonomy" id="1121284"/>
    <lineage>
        <taxon>Bacteria</taxon>
        <taxon>Pseudomonadati</taxon>
        <taxon>Bacteroidota</taxon>
        <taxon>Flavobacteriia</taxon>
        <taxon>Flavobacteriales</taxon>
        <taxon>Weeksellaceae</taxon>
        <taxon>Chryseobacterium group</taxon>
        <taxon>Epilithonimonas</taxon>
    </lineage>
</organism>
<gene>
    <name evidence="1" type="ORF">SAMN05660493_03190</name>
</gene>
<reference evidence="2" key="1">
    <citation type="submission" date="2016-10" db="EMBL/GenBank/DDBJ databases">
        <authorList>
            <person name="Varghese N."/>
            <person name="Submissions S."/>
        </authorList>
    </citation>
    <scope>NUCLEOTIDE SEQUENCE [LARGE SCALE GENOMIC DNA]</scope>
    <source>
        <strain evidence="2">DSM 19482</strain>
    </source>
</reference>
<dbReference type="EMBL" id="FTPU01000059">
    <property type="protein sequence ID" value="SIT98604.1"/>
    <property type="molecule type" value="Genomic_DNA"/>
</dbReference>
<dbReference type="Proteomes" id="UP000187261">
    <property type="component" value="Unassembled WGS sequence"/>
</dbReference>
<dbReference type="STRING" id="1121284.SAMN05660493_03190"/>
<keyword evidence="2" id="KW-1185">Reference proteome</keyword>
<dbReference type="OrthoDB" id="1253601at2"/>
<dbReference type="RefSeq" id="WP_076784483.1">
    <property type="nucleotide sequence ID" value="NZ_FTPU01000059.1"/>
</dbReference>
<proteinExistence type="predicted"/>
<accession>A0A1U7Q187</accession>
<dbReference type="Pfam" id="PF07274">
    <property type="entry name" value="DUF1440"/>
    <property type="match status" value="1"/>
</dbReference>